<sequence>MPDPACDLGLKRKSARQQGRARKNWAVEMKVEEAEEQDAAVKRRRNVRPSASATARNKLEQELSASTDRWEQCSACGEWTSLGQAAEQTCQACSATVFRHTHKELQTWILCELCGKWRTIPAATARYAEGGGNSISWTCSLLRPGATCRTSANDWGATVRRAAAATRRVTCQSSADEMHLAQRLALPGDKLPIACSWSMEDVPSMPWLEYVPGRDTFIEADQLAAGVHAWDASSGEHILSTIGLTSEVVASCGPFILRMLELFRAGLLPVNRDGRASAGPIDIKAFLGQPEVAEQVRQAQHRRTIRLRAAGKPQQEGPQQLRHVVHISTDMRKVWIGDAEGDRTMGGRDRMDFAKEWRSNSIQSWAGGLKLADMPGARPNEVVSSSLSMLLAAQEPSLLGLVNEVWRRFAADQATRAAAERMAQATAHTHFGGCLGISAWNAYSVNIDYRTACHVDGKNMPGSYSALVILEVGPSFCGCFYMLPQYHVALDLKQEQPEKPSPGLGGVKHGNAPGLLGAPGNAMLHRSGDQLAGVHGNTSLWKSSSAAHRIALVLYQTDLKLCRSPFTSSSMQGVVLP</sequence>
<dbReference type="InterPro" id="IPR011124">
    <property type="entry name" value="Znf_CW"/>
</dbReference>
<accession>A0AAW1SHY9</accession>
<feature type="domain" description="CW-type" evidence="5">
    <location>
        <begin position="102"/>
        <end position="179"/>
    </location>
</feature>
<gene>
    <name evidence="6" type="ORF">WJX74_010866</name>
</gene>
<reference evidence="6 7" key="1">
    <citation type="journal article" date="2024" name="Nat. Commun.">
        <title>Phylogenomics reveals the evolutionary origins of lichenization in chlorophyte algae.</title>
        <authorList>
            <person name="Puginier C."/>
            <person name="Libourel C."/>
            <person name="Otte J."/>
            <person name="Skaloud P."/>
            <person name="Haon M."/>
            <person name="Grisel S."/>
            <person name="Petersen M."/>
            <person name="Berrin J.G."/>
            <person name="Delaux P.M."/>
            <person name="Dal Grande F."/>
            <person name="Keller J."/>
        </authorList>
    </citation>
    <scope>NUCLEOTIDE SEQUENCE [LARGE SCALE GENOMIC DNA]</scope>
    <source>
        <strain evidence="6 7">SAG 2145</strain>
    </source>
</reference>
<evidence type="ECO:0000313" key="7">
    <source>
        <dbReference type="Proteomes" id="UP001438707"/>
    </source>
</evidence>
<dbReference type="GO" id="GO:0008270">
    <property type="term" value="F:zinc ion binding"/>
    <property type="evidence" value="ECO:0007669"/>
    <property type="project" value="UniProtKB-KW"/>
</dbReference>
<protein>
    <recommendedName>
        <fullName evidence="5">CW-type domain-containing protein</fullName>
    </recommendedName>
</protein>
<proteinExistence type="predicted"/>
<dbReference type="Proteomes" id="UP001438707">
    <property type="component" value="Unassembled WGS sequence"/>
</dbReference>
<feature type="compositionally biased region" description="Basic residues" evidence="4">
    <location>
        <begin position="11"/>
        <end position="23"/>
    </location>
</feature>
<evidence type="ECO:0000256" key="4">
    <source>
        <dbReference type="SAM" id="MobiDB-lite"/>
    </source>
</evidence>
<evidence type="ECO:0000256" key="1">
    <source>
        <dbReference type="ARBA" id="ARBA00022723"/>
    </source>
</evidence>
<evidence type="ECO:0000313" key="6">
    <source>
        <dbReference type="EMBL" id="KAK9845126.1"/>
    </source>
</evidence>
<keyword evidence="1" id="KW-0479">Metal-binding</keyword>
<dbReference type="Pfam" id="PF07496">
    <property type="entry name" value="zf-CW"/>
    <property type="match status" value="1"/>
</dbReference>
<name>A0AAW1SHY9_9CHLO</name>
<comment type="caution">
    <text evidence="6">The sequence shown here is derived from an EMBL/GenBank/DDBJ whole genome shotgun (WGS) entry which is preliminary data.</text>
</comment>
<feature type="region of interest" description="Disordered" evidence="4">
    <location>
        <begin position="1"/>
        <end position="61"/>
    </location>
</feature>
<evidence type="ECO:0000256" key="2">
    <source>
        <dbReference type="ARBA" id="ARBA00022771"/>
    </source>
</evidence>
<keyword evidence="3" id="KW-0862">Zinc</keyword>
<dbReference type="Gene3D" id="3.30.40.100">
    <property type="match status" value="1"/>
</dbReference>
<dbReference type="AlphaFoldDB" id="A0AAW1SHY9"/>
<evidence type="ECO:0000256" key="3">
    <source>
        <dbReference type="ARBA" id="ARBA00022833"/>
    </source>
</evidence>
<keyword evidence="7" id="KW-1185">Reference proteome</keyword>
<keyword evidence="2" id="KW-0863">Zinc-finger</keyword>
<dbReference type="EMBL" id="JALJOS010000001">
    <property type="protein sequence ID" value="KAK9845126.1"/>
    <property type="molecule type" value="Genomic_DNA"/>
</dbReference>
<dbReference type="PROSITE" id="PS51050">
    <property type="entry name" value="ZF_CW"/>
    <property type="match status" value="1"/>
</dbReference>
<organism evidence="6 7">
    <name type="scientific">Apatococcus lobatus</name>
    <dbReference type="NCBI Taxonomy" id="904363"/>
    <lineage>
        <taxon>Eukaryota</taxon>
        <taxon>Viridiplantae</taxon>
        <taxon>Chlorophyta</taxon>
        <taxon>core chlorophytes</taxon>
        <taxon>Trebouxiophyceae</taxon>
        <taxon>Chlorellales</taxon>
        <taxon>Chlorellaceae</taxon>
        <taxon>Apatococcus</taxon>
    </lineage>
</organism>
<evidence type="ECO:0000259" key="5">
    <source>
        <dbReference type="PROSITE" id="PS51050"/>
    </source>
</evidence>